<dbReference type="AlphaFoldDB" id="A0A0H2RTN3"/>
<keyword evidence="3" id="KW-0349">Heme</keyword>
<evidence type="ECO:0000259" key="8">
    <source>
        <dbReference type="PROSITE" id="PS51405"/>
    </source>
</evidence>
<evidence type="ECO:0000256" key="7">
    <source>
        <dbReference type="ARBA" id="ARBA00025795"/>
    </source>
</evidence>
<evidence type="ECO:0000256" key="4">
    <source>
        <dbReference type="ARBA" id="ARBA00022723"/>
    </source>
</evidence>
<keyword evidence="2 9" id="KW-0575">Peroxidase</keyword>
<comment type="similarity">
    <text evidence="7">Belongs to the chloroperoxidase family.</text>
</comment>
<accession>A0A0H2RTN3</accession>
<dbReference type="OrthoDB" id="407298at2759"/>
<dbReference type="EMBL" id="KQ085930">
    <property type="protein sequence ID" value="KLO15375.1"/>
    <property type="molecule type" value="Genomic_DNA"/>
</dbReference>
<dbReference type="InterPro" id="IPR036851">
    <property type="entry name" value="Chloroperoxidase-like_sf"/>
</dbReference>
<dbReference type="STRING" id="27342.A0A0H2RTN3"/>
<protein>
    <submittedName>
        <fullName evidence="9">Cloroperoxidase</fullName>
    </submittedName>
</protein>
<dbReference type="Gene3D" id="1.10.489.10">
    <property type="entry name" value="Chloroperoxidase-like"/>
    <property type="match status" value="1"/>
</dbReference>
<evidence type="ECO:0000256" key="5">
    <source>
        <dbReference type="ARBA" id="ARBA00023002"/>
    </source>
</evidence>
<keyword evidence="6" id="KW-0408">Iron</keyword>
<keyword evidence="10" id="KW-1185">Reference proteome</keyword>
<dbReference type="GO" id="GO:0004601">
    <property type="term" value="F:peroxidase activity"/>
    <property type="evidence" value="ECO:0007669"/>
    <property type="project" value="UniProtKB-KW"/>
</dbReference>
<dbReference type="InterPro" id="IPR000028">
    <property type="entry name" value="Chloroperoxidase"/>
</dbReference>
<sequence>MTFCILEGMVYNLMMSLRAWSVTFRYIVFGYRVPLADEKAIHDWFGKPWSVARRRAPDVGVYVKPGKTDLRSPCPAVNTMANHGFLPRNGRNISGGDLVRAMSATYNVSTPLGYIVAYGTLFLIGKLFHRVSLNDLAYHHGVEHDASLTRQNALPAAKHGPTHACPVLCKQLLDDAHDGGYYTVEELSKARIRREKEPGTSMDELRKEIARGEAALALNLFGGEDGKMPAEVMRTWWIGERLPEEWVPSKEITLFSTAKIARQIRLTMNRLRKEEAS</sequence>
<keyword evidence="4" id="KW-0479">Metal-binding</keyword>
<dbReference type="PANTHER" id="PTHR33577:SF9">
    <property type="entry name" value="PEROXIDASE STCC"/>
    <property type="match status" value="1"/>
</dbReference>
<evidence type="ECO:0000256" key="2">
    <source>
        <dbReference type="ARBA" id="ARBA00022559"/>
    </source>
</evidence>
<comment type="cofactor">
    <cofactor evidence="1">
        <name>heme b</name>
        <dbReference type="ChEBI" id="CHEBI:60344"/>
    </cofactor>
</comment>
<dbReference type="GO" id="GO:0046872">
    <property type="term" value="F:metal ion binding"/>
    <property type="evidence" value="ECO:0007669"/>
    <property type="project" value="UniProtKB-KW"/>
</dbReference>
<reference evidence="9 10" key="1">
    <citation type="submission" date="2015-04" db="EMBL/GenBank/DDBJ databases">
        <title>Complete genome sequence of Schizopora paradoxa KUC8140, a cosmopolitan wood degrader in East Asia.</title>
        <authorList>
            <consortium name="DOE Joint Genome Institute"/>
            <person name="Min B."/>
            <person name="Park H."/>
            <person name="Jang Y."/>
            <person name="Kim J.-J."/>
            <person name="Kim K.H."/>
            <person name="Pangilinan J."/>
            <person name="Lipzen A."/>
            <person name="Riley R."/>
            <person name="Grigoriev I.V."/>
            <person name="Spatafora J.W."/>
            <person name="Choi I.-G."/>
        </authorList>
    </citation>
    <scope>NUCLEOTIDE SEQUENCE [LARGE SCALE GENOMIC DNA]</scope>
    <source>
        <strain evidence="9 10">KUC8140</strain>
    </source>
</reference>
<evidence type="ECO:0000313" key="10">
    <source>
        <dbReference type="Proteomes" id="UP000053477"/>
    </source>
</evidence>
<gene>
    <name evidence="9" type="ORF">SCHPADRAFT_902392</name>
</gene>
<evidence type="ECO:0000256" key="1">
    <source>
        <dbReference type="ARBA" id="ARBA00001970"/>
    </source>
</evidence>
<evidence type="ECO:0000313" key="9">
    <source>
        <dbReference type="EMBL" id="KLO15375.1"/>
    </source>
</evidence>
<dbReference type="Pfam" id="PF01328">
    <property type="entry name" value="Peroxidase_2"/>
    <property type="match status" value="1"/>
</dbReference>
<feature type="domain" description="Heme haloperoxidase family profile" evidence="8">
    <location>
        <begin position="58"/>
        <end position="262"/>
    </location>
</feature>
<evidence type="ECO:0000256" key="6">
    <source>
        <dbReference type="ARBA" id="ARBA00023004"/>
    </source>
</evidence>
<evidence type="ECO:0000256" key="3">
    <source>
        <dbReference type="ARBA" id="ARBA00022617"/>
    </source>
</evidence>
<name>A0A0H2RTN3_9AGAM</name>
<dbReference type="PROSITE" id="PS51405">
    <property type="entry name" value="HEME_HALOPEROXIDASE"/>
    <property type="match status" value="1"/>
</dbReference>
<dbReference type="InParanoid" id="A0A0H2RTN3"/>
<dbReference type="PANTHER" id="PTHR33577">
    <property type="entry name" value="STERIGMATOCYSTIN BIOSYNTHESIS PEROXIDASE STCC-RELATED"/>
    <property type="match status" value="1"/>
</dbReference>
<organism evidence="9 10">
    <name type="scientific">Schizopora paradoxa</name>
    <dbReference type="NCBI Taxonomy" id="27342"/>
    <lineage>
        <taxon>Eukaryota</taxon>
        <taxon>Fungi</taxon>
        <taxon>Dikarya</taxon>
        <taxon>Basidiomycota</taxon>
        <taxon>Agaricomycotina</taxon>
        <taxon>Agaricomycetes</taxon>
        <taxon>Hymenochaetales</taxon>
        <taxon>Schizoporaceae</taxon>
        <taxon>Schizopora</taxon>
    </lineage>
</organism>
<keyword evidence="5" id="KW-0560">Oxidoreductase</keyword>
<dbReference type="Proteomes" id="UP000053477">
    <property type="component" value="Unassembled WGS sequence"/>
</dbReference>
<proteinExistence type="inferred from homology"/>
<dbReference type="SUPFAM" id="SSF47571">
    <property type="entry name" value="Cloroperoxidase"/>
    <property type="match status" value="1"/>
</dbReference>